<feature type="domain" description="Xylose isomerase-like TIM barrel" evidence="1">
    <location>
        <begin position="61"/>
        <end position="228"/>
    </location>
</feature>
<accession>A0A5R9E1R2</accession>
<dbReference type="InterPro" id="IPR036237">
    <property type="entry name" value="Xyl_isomerase-like_sf"/>
</dbReference>
<dbReference type="NCBIfam" id="NF035939">
    <property type="entry name" value="TIM_EboE"/>
    <property type="match status" value="1"/>
</dbReference>
<dbReference type="SUPFAM" id="SSF51658">
    <property type="entry name" value="Xylose isomerase-like"/>
    <property type="match status" value="1"/>
</dbReference>
<reference evidence="2 3" key="1">
    <citation type="submission" date="2019-05" db="EMBL/GenBank/DDBJ databases">
        <title>Streptomyces marianii sp. nov., a novel marine actinomycete from southern coast of India.</title>
        <authorList>
            <person name="Iniyan A.M."/>
            <person name="Wink J."/>
            <person name="Ramprasad E."/>
            <person name="Ramana C.V."/>
            <person name="Bunk B."/>
            <person name="Sproer C."/>
            <person name="Joseph F.-J.R.S."/>
            <person name="Vincent S.G.P."/>
        </authorList>
    </citation>
    <scope>NUCLEOTIDE SEQUENCE [LARGE SCALE GENOMIC DNA]</scope>
    <source>
        <strain evidence="2 3">ICN19</strain>
    </source>
</reference>
<sequence>MRFRHPGGSTVHLSYGTNVHPAEDLAGITTQLGQYAVPVRERLGTNRLGVGLWLPADAAAGLAADPAATARLRAGLRARGLETVTLNGFPYRSFHAPVVKRAVYTPDWSEPARLAYTLSLARILAALLPDDVEGGSVSTLPWAWREPWLVEHRDRARRHLDSLASGLKDIRAETGRMIRVGLEPEPGCVAETVSQAVDGLIGTDSAHVGLCLDACHLAVAHEDPATAVAHLQSSGIPVVKLQASAALQADDPSHPAVRSALRPFAEPRFLHQTREAVPGGGLLAADDLGEALDGPAPLPGRAPWRVHYHVPLHARPEPPLTSTRPVLMQTLGALFGGERAITSHVEVETYTWSVLPEGQRPNTENGLSAGIAAELDWARDRLGDLGLKEHTS</sequence>
<evidence type="ECO:0000259" key="1">
    <source>
        <dbReference type="Pfam" id="PF01261"/>
    </source>
</evidence>
<dbReference type="OrthoDB" id="9785907at2"/>
<comment type="caution">
    <text evidence="2">The sequence shown here is derived from an EMBL/GenBank/DDBJ whole genome shotgun (WGS) entry which is preliminary data.</text>
</comment>
<dbReference type="Gene3D" id="3.20.20.150">
    <property type="entry name" value="Divalent-metal-dependent TIM barrel enzymes"/>
    <property type="match status" value="1"/>
</dbReference>
<evidence type="ECO:0000313" key="2">
    <source>
        <dbReference type="EMBL" id="TLQ41943.1"/>
    </source>
</evidence>
<dbReference type="EMBL" id="VAWE01000001">
    <property type="protein sequence ID" value="TLQ41943.1"/>
    <property type="molecule type" value="Genomic_DNA"/>
</dbReference>
<evidence type="ECO:0000313" key="3">
    <source>
        <dbReference type="Proteomes" id="UP000305921"/>
    </source>
</evidence>
<dbReference type="Pfam" id="PF01261">
    <property type="entry name" value="AP_endonuc_2"/>
    <property type="match status" value="1"/>
</dbReference>
<gene>
    <name evidence="2" type="ORF">FEF34_00375</name>
</gene>
<dbReference type="AlphaFoldDB" id="A0A5R9E1R2"/>
<dbReference type="RefSeq" id="WP_138051355.1">
    <property type="nucleotide sequence ID" value="NZ_VAWE01000001.1"/>
</dbReference>
<organism evidence="2 3">
    <name type="scientific">Streptomyces marianii</name>
    <dbReference type="NCBI Taxonomy" id="1817406"/>
    <lineage>
        <taxon>Bacteria</taxon>
        <taxon>Bacillati</taxon>
        <taxon>Actinomycetota</taxon>
        <taxon>Actinomycetes</taxon>
        <taxon>Kitasatosporales</taxon>
        <taxon>Streptomycetaceae</taxon>
        <taxon>Streptomyces</taxon>
    </lineage>
</organism>
<protein>
    <submittedName>
        <fullName evidence="2">TIM barrel protein</fullName>
    </submittedName>
</protein>
<dbReference type="Proteomes" id="UP000305921">
    <property type="component" value="Unassembled WGS sequence"/>
</dbReference>
<name>A0A5R9E1R2_9ACTN</name>
<dbReference type="InterPro" id="IPR013022">
    <property type="entry name" value="Xyl_isomerase-like_TIM-brl"/>
</dbReference>
<keyword evidence="3" id="KW-1185">Reference proteome</keyword>
<proteinExistence type="predicted"/>